<dbReference type="InterPro" id="IPR003439">
    <property type="entry name" value="ABC_transporter-like_ATP-bd"/>
</dbReference>
<dbReference type="Proteomes" id="UP000885722">
    <property type="component" value="Unassembled WGS sequence"/>
</dbReference>
<dbReference type="InterPro" id="IPR050153">
    <property type="entry name" value="Metal_Ion_Import_ABC"/>
</dbReference>
<evidence type="ECO:0000259" key="3">
    <source>
        <dbReference type="Pfam" id="PF00005"/>
    </source>
</evidence>
<dbReference type="AlphaFoldDB" id="A0A7V2WLR9"/>
<evidence type="ECO:0000256" key="2">
    <source>
        <dbReference type="ARBA" id="ARBA00022448"/>
    </source>
</evidence>
<dbReference type="InterPro" id="IPR027417">
    <property type="entry name" value="P-loop_NTPase"/>
</dbReference>
<dbReference type="Pfam" id="PF00005">
    <property type="entry name" value="ABC_tran"/>
    <property type="match status" value="1"/>
</dbReference>
<dbReference type="GO" id="GO:0016887">
    <property type="term" value="F:ATP hydrolysis activity"/>
    <property type="evidence" value="ECO:0007669"/>
    <property type="project" value="InterPro"/>
</dbReference>
<keyword evidence="2" id="KW-0813">Transport</keyword>
<dbReference type="SUPFAM" id="SSF52540">
    <property type="entry name" value="P-loop containing nucleoside triphosphate hydrolases"/>
    <property type="match status" value="1"/>
</dbReference>
<evidence type="ECO:0000256" key="1">
    <source>
        <dbReference type="ARBA" id="ARBA00005417"/>
    </source>
</evidence>
<proteinExistence type="inferred from homology"/>
<feature type="non-terminal residue" evidence="4">
    <location>
        <position position="1"/>
    </location>
</feature>
<dbReference type="Gene3D" id="3.40.50.300">
    <property type="entry name" value="P-loop containing nucleotide triphosphate hydrolases"/>
    <property type="match status" value="1"/>
</dbReference>
<gene>
    <name evidence="4" type="ORF">ENJ74_01340</name>
</gene>
<dbReference type="GO" id="GO:0005524">
    <property type="term" value="F:ATP binding"/>
    <property type="evidence" value="ECO:0007669"/>
    <property type="project" value="UniProtKB-KW"/>
</dbReference>
<sequence>VRYNAVERRCAYSTLEKVGMAEYLDRRIGDLSGGQRQRVMIARALCAHPRLLILDEPTSSIDVQGQKQIYALLKELSRDLTVLVVSHDLSVITEYADKAVYVNRTAYTHDLRRSPIHLQQPEGEHFCEIELMQMLAEKTCECEHHGGKKETS</sequence>
<feature type="domain" description="ABC transporter" evidence="3">
    <location>
        <begin position="11"/>
        <end position="59"/>
    </location>
</feature>
<keyword evidence="4" id="KW-0067">ATP-binding</keyword>
<comment type="similarity">
    <text evidence="1">Belongs to the ABC transporter superfamily.</text>
</comment>
<protein>
    <submittedName>
        <fullName evidence="4">ATP-binding cassette domain-containing protein</fullName>
    </submittedName>
</protein>
<comment type="caution">
    <text evidence="4">The sequence shown here is derived from an EMBL/GenBank/DDBJ whole genome shotgun (WGS) entry which is preliminary data.</text>
</comment>
<name>A0A7V2WLR9_9BACT</name>
<evidence type="ECO:0000313" key="4">
    <source>
        <dbReference type="EMBL" id="HFC03492.1"/>
    </source>
</evidence>
<dbReference type="PANTHER" id="PTHR42734">
    <property type="entry name" value="METAL TRANSPORT SYSTEM ATP-BINDING PROTEIN TM_0124-RELATED"/>
    <property type="match status" value="1"/>
</dbReference>
<keyword evidence="4" id="KW-0547">Nucleotide-binding</keyword>
<accession>A0A7V2WLR9</accession>
<dbReference type="EMBL" id="DRNO01000092">
    <property type="protein sequence ID" value="HFC03492.1"/>
    <property type="molecule type" value="Genomic_DNA"/>
</dbReference>
<organism evidence="4">
    <name type="scientific">Nitratifractor salsuginis</name>
    <dbReference type="NCBI Taxonomy" id="269261"/>
    <lineage>
        <taxon>Bacteria</taxon>
        <taxon>Pseudomonadati</taxon>
        <taxon>Campylobacterota</taxon>
        <taxon>Epsilonproteobacteria</taxon>
        <taxon>Campylobacterales</taxon>
        <taxon>Sulfurovaceae</taxon>
        <taxon>Nitratifractor</taxon>
    </lineage>
</organism>
<dbReference type="PANTHER" id="PTHR42734:SF17">
    <property type="entry name" value="METAL TRANSPORT SYSTEM ATP-BINDING PROTEIN TM_0124-RELATED"/>
    <property type="match status" value="1"/>
</dbReference>
<reference evidence="4" key="1">
    <citation type="journal article" date="2020" name="mSystems">
        <title>Genome- and Community-Level Interaction Insights into Carbon Utilization and Element Cycling Functions of Hydrothermarchaeota in Hydrothermal Sediment.</title>
        <authorList>
            <person name="Zhou Z."/>
            <person name="Liu Y."/>
            <person name="Xu W."/>
            <person name="Pan J."/>
            <person name="Luo Z.H."/>
            <person name="Li M."/>
        </authorList>
    </citation>
    <scope>NUCLEOTIDE SEQUENCE [LARGE SCALE GENOMIC DNA]</scope>
    <source>
        <strain evidence="4">HyVt-513</strain>
    </source>
</reference>